<proteinExistence type="predicted"/>
<dbReference type="Proteomes" id="UP000887561">
    <property type="component" value="Unplaced"/>
</dbReference>
<organism evidence="2 3">
    <name type="scientific">Meloidogyne javanica</name>
    <name type="common">Root-knot nematode worm</name>
    <dbReference type="NCBI Taxonomy" id="6303"/>
    <lineage>
        <taxon>Eukaryota</taxon>
        <taxon>Metazoa</taxon>
        <taxon>Ecdysozoa</taxon>
        <taxon>Nematoda</taxon>
        <taxon>Chromadorea</taxon>
        <taxon>Rhabditida</taxon>
        <taxon>Tylenchina</taxon>
        <taxon>Tylenchomorpha</taxon>
        <taxon>Tylenchoidea</taxon>
        <taxon>Meloidogynidae</taxon>
        <taxon>Meloidogyninae</taxon>
        <taxon>Meloidogyne</taxon>
        <taxon>Meloidogyne incognita group</taxon>
    </lineage>
</organism>
<evidence type="ECO:0000313" key="3">
    <source>
        <dbReference type="WBParaSite" id="scaffold4309_cov154.g7960"/>
    </source>
</evidence>
<name>A0A915MPD9_MELJA</name>
<evidence type="ECO:0000256" key="1">
    <source>
        <dbReference type="SAM" id="MobiDB-lite"/>
    </source>
</evidence>
<dbReference type="AlphaFoldDB" id="A0A915MPD9"/>
<sequence length="74" mass="8308">MSLPSNSVGNCDDVDQELSESKVDDEAQSTTLTEEVDKGDQKKVSFTLLLTKKLIVRLIIVKPSSYEKYSRSNR</sequence>
<accession>A0A915MPD9</accession>
<dbReference type="WBParaSite" id="scaffold4309_cov154.g7960">
    <property type="protein sequence ID" value="scaffold4309_cov154.g7960"/>
    <property type="gene ID" value="scaffold4309_cov154.g7960"/>
</dbReference>
<keyword evidence="2" id="KW-1185">Reference proteome</keyword>
<reference evidence="3" key="1">
    <citation type="submission" date="2022-11" db="UniProtKB">
        <authorList>
            <consortium name="WormBaseParasite"/>
        </authorList>
    </citation>
    <scope>IDENTIFICATION</scope>
</reference>
<feature type="region of interest" description="Disordered" evidence="1">
    <location>
        <begin position="1"/>
        <end position="40"/>
    </location>
</feature>
<protein>
    <submittedName>
        <fullName evidence="3">Uncharacterized protein</fullName>
    </submittedName>
</protein>
<evidence type="ECO:0000313" key="2">
    <source>
        <dbReference type="Proteomes" id="UP000887561"/>
    </source>
</evidence>